<evidence type="ECO:0000313" key="4">
    <source>
        <dbReference type="Proteomes" id="UP000808349"/>
    </source>
</evidence>
<keyword evidence="1" id="KW-0472">Membrane</keyword>
<feature type="transmembrane region" description="Helical" evidence="1">
    <location>
        <begin position="736"/>
        <end position="754"/>
    </location>
</feature>
<sequence>MDTNSWFIEHTLINICTQLDNFELAKKFSLLTENSLKCFEQWENLSRYYTDEAQRLFSSNKLIASKDIYYRGLNLAKQIKFDQGILSNSNGLVAIFLRYKQLDSAKFYLSKSEIKLSLIKNEKKYLEYKSDFEDKKSQYYELINDNKNCLTWTKKSIESLKTFNKDNPNIRGIAKSYRRYGSMFLKYNQLDSAEKYFNLGLKCLIPNLEDYSKPIDRKLLYQENAFIELFDLKTNLLQIRYERSHTINYIEEALMYNEHILWLNNNTIQNILGDETKLLNIAESKSYVGIGLDLLYLLNSLQKINTNDSVFRNYFNYSKAQLVNTKLKNKQIVDQIDQMDQKTKVTLSMLQDSINLWELISERSNEQNLYLIQAKIELENIIKTAEQTTLKKIYPKNYIEYSVQRDYIYRLARLNNKIYFDRIGETVKFDSLFKAFIDTLVNISPTQHVPIYKQISDFLLQGIDSILPYEFTIIPDANISFIPFDCLKDPFNKNLIDKHLISYSHTYGNSISKDHSNSKEIFTLAPQYPPSINLPSIERGSFYELKHSLEECQQIQNYYPDAKSLSRHITKNNLLDTLTNAAIFHFAGHGKVSNDSSYLLLANNQEYLRYEDISNYYNNMDLVVLSACETGLGAWNPGDGSKSLAKAFIESGTGAVVYSLWKMNDISTQKIMGLFYQYLSMGQAKDEALRNAKLSYIYESDGDNKQNFYWAGFVATGDMAPILQKNPILHYFQNHWVIGVTICFLLIIGIIYRFNKS</sequence>
<dbReference type="Pfam" id="PF12770">
    <property type="entry name" value="CHAT"/>
    <property type="match status" value="1"/>
</dbReference>
<evidence type="ECO:0000313" key="3">
    <source>
        <dbReference type="EMBL" id="MBK9717519.1"/>
    </source>
</evidence>
<dbReference type="EMBL" id="JADKFW010000004">
    <property type="protein sequence ID" value="MBK9717519.1"/>
    <property type="molecule type" value="Genomic_DNA"/>
</dbReference>
<dbReference type="InterPro" id="IPR024983">
    <property type="entry name" value="CHAT_dom"/>
</dbReference>
<organism evidence="3 4">
    <name type="scientific">Candidatus Defluviibacterium haderslevense</name>
    <dbReference type="NCBI Taxonomy" id="2981993"/>
    <lineage>
        <taxon>Bacteria</taxon>
        <taxon>Pseudomonadati</taxon>
        <taxon>Bacteroidota</taxon>
        <taxon>Saprospiria</taxon>
        <taxon>Saprospirales</taxon>
        <taxon>Saprospiraceae</taxon>
        <taxon>Candidatus Defluviibacterium</taxon>
    </lineage>
</organism>
<name>A0A9D7XD47_9BACT</name>
<dbReference type="AlphaFoldDB" id="A0A9D7XD47"/>
<reference evidence="3 4" key="1">
    <citation type="submission" date="2020-10" db="EMBL/GenBank/DDBJ databases">
        <title>Connecting structure to function with the recovery of over 1000 high-quality activated sludge metagenome-assembled genomes encoding full-length rRNA genes using long-read sequencing.</title>
        <authorList>
            <person name="Singleton C.M."/>
            <person name="Petriglieri F."/>
            <person name="Kristensen J.M."/>
            <person name="Kirkegaard R.H."/>
            <person name="Michaelsen T.Y."/>
            <person name="Andersen M.H."/>
            <person name="Karst S.M."/>
            <person name="Dueholm M.S."/>
            <person name="Nielsen P.H."/>
            <person name="Albertsen M."/>
        </authorList>
    </citation>
    <scope>NUCLEOTIDE SEQUENCE [LARGE SCALE GENOMIC DNA]</scope>
    <source>
        <strain evidence="3">Ribe_18-Q3-R11-54_BAT3C.373</strain>
    </source>
</reference>
<dbReference type="Proteomes" id="UP000808349">
    <property type="component" value="Unassembled WGS sequence"/>
</dbReference>
<feature type="domain" description="CHAT" evidence="2">
    <location>
        <begin position="470"/>
        <end position="718"/>
    </location>
</feature>
<dbReference type="PANTHER" id="PTHR10098:SF108">
    <property type="entry name" value="TETRATRICOPEPTIDE REPEAT PROTEIN 28"/>
    <property type="match status" value="1"/>
</dbReference>
<evidence type="ECO:0000259" key="2">
    <source>
        <dbReference type="Pfam" id="PF12770"/>
    </source>
</evidence>
<accession>A0A9D7XD47</accession>
<evidence type="ECO:0000256" key="1">
    <source>
        <dbReference type="SAM" id="Phobius"/>
    </source>
</evidence>
<dbReference type="PANTHER" id="PTHR10098">
    <property type="entry name" value="RAPSYN-RELATED"/>
    <property type="match status" value="1"/>
</dbReference>
<gene>
    <name evidence="3" type="ORF">IPO85_08410</name>
</gene>
<proteinExistence type="predicted"/>
<comment type="caution">
    <text evidence="3">The sequence shown here is derived from an EMBL/GenBank/DDBJ whole genome shotgun (WGS) entry which is preliminary data.</text>
</comment>
<keyword evidence="1" id="KW-1133">Transmembrane helix</keyword>
<keyword evidence="1" id="KW-0812">Transmembrane</keyword>
<protein>
    <submittedName>
        <fullName evidence="3">CHAT domain-containing protein</fullName>
    </submittedName>
</protein>